<dbReference type="InterPro" id="IPR001356">
    <property type="entry name" value="HD"/>
</dbReference>
<feature type="region of interest" description="Disordered" evidence="6">
    <location>
        <begin position="497"/>
        <end position="529"/>
    </location>
</feature>
<evidence type="ECO:0000256" key="4">
    <source>
        <dbReference type="PROSITE-ProRule" id="PRU00108"/>
    </source>
</evidence>
<dbReference type="GO" id="GO:0003677">
    <property type="term" value="F:DNA binding"/>
    <property type="evidence" value="ECO:0007669"/>
    <property type="project" value="UniProtKB-UniRule"/>
</dbReference>
<keyword evidence="3 4" id="KW-0539">Nucleus</keyword>
<dbReference type="PROSITE" id="PS00027">
    <property type="entry name" value="HOMEOBOX_1"/>
    <property type="match status" value="1"/>
</dbReference>
<dbReference type="GO" id="GO:0005634">
    <property type="term" value="C:nucleus"/>
    <property type="evidence" value="ECO:0007669"/>
    <property type="project" value="UniProtKB-SubCell"/>
</dbReference>
<feature type="region of interest" description="Disordered" evidence="6">
    <location>
        <begin position="240"/>
        <end position="267"/>
    </location>
</feature>
<evidence type="ECO:0000259" key="7">
    <source>
        <dbReference type="PROSITE" id="PS50071"/>
    </source>
</evidence>
<dbReference type="CDD" id="cd00086">
    <property type="entry name" value="homeodomain"/>
    <property type="match status" value="1"/>
</dbReference>
<feature type="region of interest" description="Disordered" evidence="6">
    <location>
        <begin position="416"/>
        <end position="478"/>
    </location>
</feature>
<feature type="region of interest" description="Disordered" evidence="6">
    <location>
        <begin position="310"/>
        <end position="395"/>
    </location>
</feature>
<organism evidence="8">
    <name type="scientific">Coprinellus disseminatus</name>
    <name type="common">Fairy ink cap fungus</name>
    <dbReference type="NCBI Taxonomy" id="71703"/>
    <lineage>
        <taxon>Eukaryota</taxon>
        <taxon>Fungi</taxon>
        <taxon>Dikarya</taxon>
        <taxon>Basidiomycota</taxon>
        <taxon>Agaricomycotina</taxon>
        <taxon>Agaricomycetes</taxon>
        <taxon>Agaricomycetidae</taxon>
        <taxon>Agaricales</taxon>
        <taxon>Agaricineae</taxon>
        <taxon>Psathyrellaceae</taxon>
        <taxon>Coprinellus</taxon>
    </lineage>
</organism>
<evidence type="ECO:0000256" key="3">
    <source>
        <dbReference type="ARBA" id="ARBA00023242"/>
    </source>
</evidence>
<dbReference type="Pfam" id="PF00046">
    <property type="entry name" value="Homeodomain"/>
    <property type="match status" value="1"/>
</dbReference>
<keyword evidence="2 4" id="KW-0371">Homeobox</keyword>
<feature type="DNA-binding region" description="Homeobox" evidence="4">
    <location>
        <begin position="148"/>
        <end position="207"/>
    </location>
</feature>
<name>Q1WMN0_COPDI</name>
<proteinExistence type="predicted"/>
<evidence type="ECO:0000256" key="1">
    <source>
        <dbReference type="ARBA" id="ARBA00023125"/>
    </source>
</evidence>
<dbReference type="Gene3D" id="1.10.10.60">
    <property type="entry name" value="Homeodomain-like"/>
    <property type="match status" value="1"/>
</dbReference>
<protein>
    <submittedName>
        <fullName evidence="8">Homeodomain mating-type protein</fullName>
    </submittedName>
</protein>
<feature type="compositionally biased region" description="Polar residues" evidence="6">
    <location>
        <begin position="497"/>
        <end position="506"/>
    </location>
</feature>
<dbReference type="SUPFAM" id="SSF46689">
    <property type="entry name" value="Homeodomain-like"/>
    <property type="match status" value="1"/>
</dbReference>
<dbReference type="SMART" id="SM00389">
    <property type="entry name" value="HOX"/>
    <property type="match status" value="1"/>
</dbReference>
<evidence type="ECO:0000313" key="8">
    <source>
        <dbReference type="EMBL" id="AAZ14950.1"/>
    </source>
</evidence>
<dbReference type="AlphaFoldDB" id="Q1WMN0"/>
<gene>
    <name evidence="8" type="primary">CDB2</name>
</gene>
<evidence type="ECO:0000256" key="2">
    <source>
        <dbReference type="ARBA" id="ARBA00023155"/>
    </source>
</evidence>
<dbReference type="EMBL" id="DQ056231">
    <property type="protein sequence ID" value="AAZ14950.1"/>
    <property type="molecule type" value="Genomic_DNA"/>
</dbReference>
<evidence type="ECO:0000256" key="5">
    <source>
        <dbReference type="RuleBase" id="RU000682"/>
    </source>
</evidence>
<dbReference type="InterPro" id="IPR009057">
    <property type="entry name" value="Homeodomain-like_sf"/>
</dbReference>
<dbReference type="InterPro" id="IPR017970">
    <property type="entry name" value="Homeobox_CS"/>
</dbReference>
<evidence type="ECO:0000256" key="6">
    <source>
        <dbReference type="SAM" id="MobiDB-lite"/>
    </source>
</evidence>
<dbReference type="GO" id="GO:0000981">
    <property type="term" value="F:DNA-binding transcription factor activity, RNA polymerase II-specific"/>
    <property type="evidence" value="ECO:0007669"/>
    <property type="project" value="InterPro"/>
</dbReference>
<comment type="subcellular location">
    <subcellularLocation>
        <location evidence="4 5">Nucleus</location>
    </subcellularLocation>
</comment>
<feature type="region of interest" description="Disordered" evidence="6">
    <location>
        <begin position="27"/>
        <end position="47"/>
    </location>
</feature>
<keyword evidence="1 4" id="KW-0238">DNA-binding</keyword>
<dbReference type="PROSITE" id="PS50071">
    <property type="entry name" value="HOMEOBOX_2"/>
    <property type="match status" value="1"/>
</dbReference>
<sequence length="529" mass="59872">MTVPSHRDLWSRILKVSSSCRNLIAPSFTRSSRSQSPNPQPRHTYPDPLLDVPADFFLFIEELRLPQSTQEQILSATHKTIDEQKAIHRKKYQDLCSKFLELNVPGGSADHDLYYQSIKKAHENSFQRQIGRLKDGLVETYKQVYAELHPKKPAFNSEYTPVLEQYFEYNAYPSVRDRELLARKSSMTPRQIEVWFQNHRRRARKEGRHLKRISTDPLPVELSLDTLKEQMPAFMLRKEERRAPSLETKAASPPLVQKLPSPAPTTASSLPPIEFSLDNIPLLSSVWPDIYSPQDNPPLFTRPHTFHFQVPVSSRKASPRPPSRSSPSMDDLRSEFRSKLHLGGAGLTRKQRDPPHLARPVATRQRYTTAPHPTMSATRTPASPDTRIEFGSTSSLRSLNRHKPYDISCRKYPNWSLDKRPAAPRPSMPRKLSSPIPRTPSLSSISSSGSSFCSDPPTPQDSPSSFSQGLPEIAEPLDEDTAYDPYAFVFATKTVSSYPSSTERYTSYSKPPPPPSLSGPLQHPRSTLC</sequence>
<accession>Q1WMN0</accession>
<feature type="domain" description="Homeobox" evidence="7">
    <location>
        <begin position="146"/>
        <end position="206"/>
    </location>
</feature>
<reference evidence="8" key="1">
    <citation type="journal article" date="2006" name="Genetics">
        <title>Evolution of the bipolar mating system of the mushroom Coprinellus disseminatus from its tetrapolar ancestors involves loss of mating-type-specific pheromone receptor function.</title>
        <authorList>
            <person name="James T.Y."/>
            <person name="Srivilai P."/>
            <person name="Kuees U."/>
            <person name="Vilgalys R."/>
        </authorList>
    </citation>
    <scope>NUCLEOTIDE SEQUENCE</scope>
    <source>
        <strain evidence="8">TJ-01-08.1</strain>
    </source>
</reference>
<feature type="compositionally biased region" description="Low complexity" evidence="6">
    <location>
        <begin position="433"/>
        <end position="468"/>
    </location>
</feature>